<protein>
    <recommendedName>
        <fullName evidence="2">RRM domain-containing protein</fullName>
    </recommendedName>
</protein>
<dbReference type="Pfam" id="PF00567">
    <property type="entry name" value="TUDOR"/>
    <property type="match status" value="1"/>
</dbReference>
<name>A0ABD6EHS6_9BILA</name>
<dbReference type="SUPFAM" id="SSF63748">
    <property type="entry name" value="Tudor/PWWP/MBT"/>
    <property type="match status" value="1"/>
</dbReference>
<dbReference type="CDD" id="cd00590">
    <property type="entry name" value="RRM_SF"/>
    <property type="match status" value="1"/>
</dbReference>
<comment type="caution">
    <text evidence="3">The sequence shown here is derived from an EMBL/GenBank/DDBJ whole genome shotgun (WGS) entry which is preliminary data.</text>
</comment>
<organism evidence="3 4">
    <name type="scientific">Gnathostoma spinigerum</name>
    <dbReference type="NCBI Taxonomy" id="75299"/>
    <lineage>
        <taxon>Eukaryota</taxon>
        <taxon>Metazoa</taxon>
        <taxon>Ecdysozoa</taxon>
        <taxon>Nematoda</taxon>
        <taxon>Chromadorea</taxon>
        <taxon>Rhabditida</taxon>
        <taxon>Spirurina</taxon>
        <taxon>Gnathostomatomorpha</taxon>
        <taxon>Gnathostomatoidea</taxon>
        <taxon>Gnathostomatidae</taxon>
        <taxon>Gnathostoma</taxon>
    </lineage>
</organism>
<dbReference type="AlphaFoldDB" id="A0ABD6EHS6"/>
<reference evidence="3 4" key="1">
    <citation type="submission" date="2024-08" db="EMBL/GenBank/DDBJ databases">
        <title>Gnathostoma spinigerum genome.</title>
        <authorList>
            <person name="Gonzalez-Bertolin B."/>
            <person name="Monzon S."/>
            <person name="Zaballos A."/>
            <person name="Jimenez P."/>
            <person name="Dekumyoy P."/>
            <person name="Varona S."/>
            <person name="Cuesta I."/>
            <person name="Sumanam S."/>
            <person name="Adisakwattana P."/>
            <person name="Gasser R.B."/>
            <person name="Hernandez-Gonzalez A."/>
            <person name="Young N.D."/>
            <person name="Perteguer M.J."/>
        </authorList>
    </citation>
    <scope>NUCLEOTIDE SEQUENCE [LARGE SCALE GENOMIC DNA]</scope>
    <source>
        <strain evidence="3">AL3</strain>
        <tissue evidence="3">Liver</tissue>
    </source>
</reference>
<dbReference type="Gene3D" id="3.30.70.330">
    <property type="match status" value="1"/>
</dbReference>
<dbReference type="Proteomes" id="UP001608902">
    <property type="component" value="Unassembled WGS sequence"/>
</dbReference>
<accession>A0ABD6EHS6</accession>
<dbReference type="SUPFAM" id="SSF54928">
    <property type="entry name" value="RNA-binding domain, RBD"/>
    <property type="match status" value="1"/>
</dbReference>
<evidence type="ECO:0000313" key="3">
    <source>
        <dbReference type="EMBL" id="MFH4976232.1"/>
    </source>
</evidence>
<evidence type="ECO:0000256" key="1">
    <source>
        <dbReference type="PROSITE-ProRule" id="PRU00176"/>
    </source>
</evidence>
<keyword evidence="4" id="KW-1185">Reference proteome</keyword>
<sequence>MIEQNTRRLHVRNIPVDWDDWRLFHVFRKLGRVANVIIPKLRTEQCSNYRYGFVDMLDASGIKSVVANLDSRGFLLVDGLNRPLEVQFAHGKSEINHVRATSSQEEQQNVLRSVASESNSDVCVSSSLSAENSEITQDFLRSSSIPQKPPCSATLTEHKAVAERVMESRMAQSKLKLQTHRRISLPSPKQIRWSHRFADLPLRKDVKANIRFMWPQSGGKLKHLFYVVPVENQVNLSSAIFEESENIGALEKDPKIDDIVIVGERPFQDRKAYRARILRLTDDSAHVINLDTAQVAHVPISMIRRYPKSLYSLPFQAIPCMLAGVSNAHPSIMNKLTEIIDKASSDFDVRARAVAFEGSVNLIQLYLVKASVMDGISIRDVAEELHNLGFCDYKPCTEQKIVYTRDTILSLRNTGKNVVPVLNMQAREVLIEA</sequence>
<keyword evidence="1" id="KW-0694">RNA-binding</keyword>
<dbReference type="InterPro" id="IPR002999">
    <property type="entry name" value="Tudor"/>
</dbReference>
<dbReference type="SMART" id="SM00360">
    <property type="entry name" value="RRM"/>
    <property type="match status" value="1"/>
</dbReference>
<evidence type="ECO:0000259" key="2">
    <source>
        <dbReference type="PROSITE" id="PS50102"/>
    </source>
</evidence>
<dbReference type="EMBL" id="JBGFUD010001397">
    <property type="protein sequence ID" value="MFH4976232.1"/>
    <property type="molecule type" value="Genomic_DNA"/>
</dbReference>
<dbReference type="InterPro" id="IPR012677">
    <property type="entry name" value="Nucleotide-bd_a/b_plait_sf"/>
</dbReference>
<dbReference type="InterPro" id="IPR000504">
    <property type="entry name" value="RRM_dom"/>
</dbReference>
<proteinExistence type="predicted"/>
<dbReference type="Gene3D" id="2.30.30.140">
    <property type="match status" value="1"/>
</dbReference>
<dbReference type="InterPro" id="IPR035979">
    <property type="entry name" value="RBD_domain_sf"/>
</dbReference>
<dbReference type="GO" id="GO:0003723">
    <property type="term" value="F:RNA binding"/>
    <property type="evidence" value="ECO:0007669"/>
    <property type="project" value="UniProtKB-UniRule"/>
</dbReference>
<evidence type="ECO:0000313" key="4">
    <source>
        <dbReference type="Proteomes" id="UP001608902"/>
    </source>
</evidence>
<feature type="domain" description="RRM" evidence="2">
    <location>
        <begin position="7"/>
        <end position="91"/>
    </location>
</feature>
<gene>
    <name evidence="3" type="ORF">AB6A40_002941</name>
</gene>
<dbReference type="PROSITE" id="PS50102">
    <property type="entry name" value="RRM"/>
    <property type="match status" value="1"/>
</dbReference>